<proteinExistence type="predicted"/>
<dbReference type="PANTHER" id="PTHR12241">
    <property type="entry name" value="TUBULIN POLYGLUTAMYLASE"/>
    <property type="match status" value="1"/>
</dbReference>
<dbReference type="GO" id="GO:0015631">
    <property type="term" value="F:tubulin binding"/>
    <property type="evidence" value="ECO:0007669"/>
    <property type="project" value="TreeGrafter"/>
</dbReference>
<evidence type="ECO:0000313" key="4">
    <source>
        <dbReference type="EMBL" id="QHT81393.1"/>
    </source>
</evidence>
<protein>
    <recommendedName>
        <fullName evidence="5">ATP-grasp domain-containing protein</fullName>
    </recommendedName>
</protein>
<evidence type="ECO:0000256" key="1">
    <source>
        <dbReference type="ARBA" id="ARBA00022598"/>
    </source>
</evidence>
<dbReference type="Pfam" id="PF03133">
    <property type="entry name" value="TTL"/>
    <property type="match status" value="2"/>
</dbReference>
<dbReference type="AlphaFoldDB" id="A0A6C0HN70"/>
<accession>A0A6C0HN70</accession>
<dbReference type="GO" id="GO:0005524">
    <property type="term" value="F:ATP binding"/>
    <property type="evidence" value="ECO:0007669"/>
    <property type="project" value="UniProtKB-KW"/>
</dbReference>
<dbReference type="Gene3D" id="3.30.470.20">
    <property type="entry name" value="ATP-grasp fold, B domain"/>
    <property type="match status" value="1"/>
</dbReference>
<sequence>MKKHNTKTAKHTPHKSHTPHTYFVISECYNAKYNDLLTSQLKYYLKTYNLIEYKKIHELDMKQLKPNNLKTNCSKQLSITKTTKLPPYIKNQHFDFIWLNPIENSKDHRFYALRANLINMLNQDRMSLIDNKSVIYQHMHTYCPDIATKHLARTFYINEHKQYKFTPDIITETSHSTPQHYILRPVDSFAGRDIFYISNEKELNKAIAFYNSHKNYRGVTYANNVIASEYIINPMLFKGYKFHMRVYYLITYINNTFASFMLDMGKIIHAGKPYTTTKPFTKIVHDTHLDNSGDYFWPDNFTGELKNIYPDILEQTKNILKCVSNIISHSDFKQQWLYNEHTNGFLIMGVDIMVDTTGRVFLIEVNNKAGFNCNEYKNKLKLEKIIFKWINDIVLEPYYTNNLDLAMQHSTYIKLV</sequence>
<keyword evidence="3" id="KW-0067">ATP-binding</keyword>
<reference evidence="4" key="1">
    <citation type="journal article" date="2020" name="Nature">
        <title>Giant virus diversity and host interactions through global metagenomics.</title>
        <authorList>
            <person name="Schulz F."/>
            <person name="Roux S."/>
            <person name="Paez-Espino D."/>
            <person name="Jungbluth S."/>
            <person name="Walsh D.A."/>
            <person name="Denef V.J."/>
            <person name="McMahon K.D."/>
            <person name="Konstantinidis K.T."/>
            <person name="Eloe-Fadrosh E.A."/>
            <person name="Kyrpides N.C."/>
            <person name="Woyke T."/>
        </authorList>
    </citation>
    <scope>NUCLEOTIDE SEQUENCE</scope>
    <source>
        <strain evidence="4">GVMAG-M-3300023184-13</strain>
    </source>
</reference>
<organism evidence="4">
    <name type="scientific">viral metagenome</name>
    <dbReference type="NCBI Taxonomy" id="1070528"/>
    <lineage>
        <taxon>unclassified sequences</taxon>
        <taxon>metagenomes</taxon>
        <taxon>organismal metagenomes</taxon>
    </lineage>
</organism>
<dbReference type="PROSITE" id="PS51221">
    <property type="entry name" value="TTL"/>
    <property type="match status" value="1"/>
</dbReference>
<evidence type="ECO:0008006" key="5">
    <source>
        <dbReference type="Google" id="ProtNLM"/>
    </source>
</evidence>
<name>A0A6C0HN70_9ZZZZ</name>
<dbReference type="SUPFAM" id="SSF56059">
    <property type="entry name" value="Glutathione synthetase ATP-binding domain-like"/>
    <property type="match status" value="1"/>
</dbReference>
<keyword evidence="1" id="KW-0436">Ligase</keyword>
<evidence type="ECO:0000256" key="3">
    <source>
        <dbReference type="ARBA" id="ARBA00022840"/>
    </source>
</evidence>
<dbReference type="GO" id="GO:0036064">
    <property type="term" value="C:ciliary basal body"/>
    <property type="evidence" value="ECO:0007669"/>
    <property type="project" value="TreeGrafter"/>
</dbReference>
<dbReference type="InterPro" id="IPR004344">
    <property type="entry name" value="TTL/TTLL_fam"/>
</dbReference>
<dbReference type="EMBL" id="MN739982">
    <property type="protein sequence ID" value="QHT81393.1"/>
    <property type="molecule type" value="Genomic_DNA"/>
</dbReference>
<keyword evidence="2" id="KW-0547">Nucleotide-binding</keyword>
<evidence type="ECO:0000256" key="2">
    <source>
        <dbReference type="ARBA" id="ARBA00022741"/>
    </source>
</evidence>
<dbReference type="GO" id="GO:0000226">
    <property type="term" value="P:microtubule cytoskeleton organization"/>
    <property type="evidence" value="ECO:0007669"/>
    <property type="project" value="TreeGrafter"/>
</dbReference>
<dbReference type="GO" id="GO:0070740">
    <property type="term" value="F:tubulin-glutamic acid ligase activity"/>
    <property type="evidence" value="ECO:0007669"/>
    <property type="project" value="TreeGrafter"/>
</dbReference>